<gene>
    <name evidence="2" type="ORF">DXD09_07700</name>
</gene>
<dbReference type="InterPro" id="IPR056092">
    <property type="entry name" value="DUF7675"/>
</dbReference>
<dbReference type="AlphaFoldDB" id="A0A3E4M8Y2"/>
<evidence type="ECO:0000313" key="3">
    <source>
        <dbReference type="Proteomes" id="UP000260790"/>
    </source>
</evidence>
<comment type="caution">
    <text evidence="2">The sequence shown here is derived from an EMBL/GenBank/DDBJ whole genome shotgun (WGS) entry which is preliminary data.</text>
</comment>
<dbReference type="RefSeq" id="WP_052755315.1">
    <property type="nucleotide sequence ID" value="NZ_JADNNQ010000119.1"/>
</dbReference>
<feature type="domain" description="DUF7675" evidence="1">
    <location>
        <begin position="3"/>
        <end position="66"/>
    </location>
</feature>
<accession>A0A3E4M8Y2</accession>
<dbReference type="Pfam" id="PF24723">
    <property type="entry name" value="DUF7675"/>
    <property type="match status" value="1"/>
</dbReference>
<proteinExistence type="predicted"/>
<reference evidence="2 3" key="1">
    <citation type="submission" date="2018-08" db="EMBL/GenBank/DDBJ databases">
        <title>A genome reference for cultivated species of the human gut microbiota.</title>
        <authorList>
            <person name="Zou Y."/>
            <person name="Xue W."/>
            <person name="Luo G."/>
        </authorList>
    </citation>
    <scope>NUCLEOTIDE SEQUENCE [LARGE SCALE GENOMIC DNA]</scope>
    <source>
        <strain evidence="2 3">TF10-9AT</strain>
    </source>
</reference>
<dbReference type="Proteomes" id="UP000260790">
    <property type="component" value="Unassembled WGS sequence"/>
</dbReference>
<organism evidence="2 3">
    <name type="scientific">Ligilactobacillus ruminis</name>
    <dbReference type="NCBI Taxonomy" id="1623"/>
    <lineage>
        <taxon>Bacteria</taxon>
        <taxon>Bacillati</taxon>
        <taxon>Bacillota</taxon>
        <taxon>Bacilli</taxon>
        <taxon>Lactobacillales</taxon>
        <taxon>Lactobacillaceae</taxon>
        <taxon>Ligilactobacillus</taxon>
    </lineage>
</organism>
<name>A0A3E4M8Y2_9LACO</name>
<sequence length="68" mass="8437">MKWYKNNPDDKIWWLDDPMTIGKLVFSFDKKTEFSMFKDYPQALTSEQKQIFDEENPFWADFFRDRTK</sequence>
<protein>
    <recommendedName>
        <fullName evidence="1">DUF7675 domain-containing protein</fullName>
    </recommendedName>
</protein>
<dbReference type="EMBL" id="QSQR01000007">
    <property type="protein sequence ID" value="RGK46076.1"/>
    <property type="molecule type" value="Genomic_DNA"/>
</dbReference>
<evidence type="ECO:0000313" key="2">
    <source>
        <dbReference type="EMBL" id="RGK46076.1"/>
    </source>
</evidence>
<evidence type="ECO:0000259" key="1">
    <source>
        <dbReference type="Pfam" id="PF24723"/>
    </source>
</evidence>